<organism evidence="1 2">
    <name type="scientific">Golovinomyces cichoracearum</name>
    <dbReference type="NCBI Taxonomy" id="62708"/>
    <lineage>
        <taxon>Eukaryota</taxon>
        <taxon>Fungi</taxon>
        <taxon>Dikarya</taxon>
        <taxon>Ascomycota</taxon>
        <taxon>Pezizomycotina</taxon>
        <taxon>Leotiomycetes</taxon>
        <taxon>Erysiphales</taxon>
        <taxon>Erysiphaceae</taxon>
        <taxon>Golovinomyces</taxon>
    </lineage>
</organism>
<evidence type="ECO:0000313" key="2">
    <source>
        <dbReference type="Proteomes" id="UP000283383"/>
    </source>
</evidence>
<gene>
    <name evidence="1" type="ORF">GcM3_007049</name>
</gene>
<dbReference type="AlphaFoldDB" id="A0A420JAK2"/>
<keyword evidence="2" id="KW-1185">Reference proteome</keyword>
<protein>
    <submittedName>
        <fullName evidence="1">Uncharacterized protein</fullName>
    </submittedName>
</protein>
<sequence>MSSIMGEKSEDQKPLSYSVRKKRDYSLGISLLNDTNEDIVEFIKNRVEEYRIHDYQGDDFGWDFYDDFKEFTTPESFLRAGTEPPRRLRDILRKKGVFIPKDKKSIAGNLVALLSLNEPPTWPSTDKEYERIMELEKKEFPLKYKSTKPIKEARYFNVKESGKIEKSSDAMESRGPLHQIRQDTTLPLPAYPSNSIEDQSLEYDEYRISNYHPHGFSQELSTLTKLYNDCSKYSGNGDSFDYKFDIFLRQCENTNIPRNGLKNDYPIMLKDALYYYYNFFGNEKKFSLESMCKIFKDKFEGVEHKRTLLNNWNKLNFEIIKNRKENTGKNMVECV</sequence>
<reference evidence="1 2" key="1">
    <citation type="journal article" date="2018" name="BMC Genomics">
        <title>Comparative genome analyses reveal sequence features reflecting distinct modes of host-adaptation between dicot and monocot powdery mildew.</title>
        <authorList>
            <person name="Wu Y."/>
            <person name="Ma X."/>
            <person name="Pan Z."/>
            <person name="Kale S.D."/>
            <person name="Song Y."/>
            <person name="King H."/>
            <person name="Zhang Q."/>
            <person name="Presley C."/>
            <person name="Deng X."/>
            <person name="Wei C.I."/>
            <person name="Xiao S."/>
        </authorList>
    </citation>
    <scope>NUCLEOTIDE SEQUENCE [LARGE SCALE GENOMIC DNA]</scope>
    <source>
        <strain evidence="1">UMSG3</strain>
    </source>
</reference>
<dbReference type="Proteomes" id="UP000283383">
    <property type="component" value="Unassembled WGS sequence"/>
</dbReference>
<accession>A0A420JAK2</accession>
<name>A0A420JAK2_9PEZI</name>
<evidence type="ECO:0000313" key="1">
    <source>
        <dbReference type="EMBL" id="RKF83829.1"/>
    </source>
</evidence>
<comment type="caution">
    <text evidence="1">The sequence shown here is derived from an EMBL/GenBank/DDBJ whole genome shotgun (WGS) entry which is preliminary data.</text>
</comment>
<dbReference type="EMBL" id="MCBQ01000784">
    <property type="protein sequence ID" value="RKF83829.1"/>
    <property type="molecule type" value="Genomic_DNA"/>
</dbReference>
<proteinExistence type="predicted"/>